<dbReference type="Pfam" id="PF09827">
    <property type="entry name" value="CRISPR_Cas2"/>
    <property type="match status" value="1"/>
</dbReference>
<sequence length="96" mass="11049">MLVLITYDVSTADNAGKKRLRRVAKQCVNYGVRVQNSVFECELDPAQCRLLKQKLTEEIDETKDSLRFYYLGNIKKAKVEHVGSKQTLKVDEPLIF</sequence>
<evidence type="ECO:0000256" key="7">
    <source>
        <dbReference type="ARBA" id="ARBA00022842"/>
    </source>
</evidence>
<keyword evidence="6 9" id="KW-0378">Hydrolase</keyword>
<keyword evidence="8 9" id="KW-0051">Antiviral defense</keyword>
<dbReference type="PANTHER" id="PTHR34405:SF3">
    <property type="entry name" value="CRISPR-ASSOCIATED ENDORIBONUCLEASE CAS2 3"/>
    <property type="match status" value="1"/>
</dbReference>
<evidence type="ECO:0000256" key="2">
    <source>
        <dbReference type="ARBA" id="ARBA00009959"/>
    </source>
</evidence>
<dbReference type="NCBIfam" id="TIGR01573">
    <property type="entry name" value="cas2"/>
    <property type="match status" value="1"/>
</dbReference>
<dbReference type="GO" id="GO:0043571">
    <property type="term" value="P:maintenance of CRISPR repeat elements"/>
    <property type="evidence" value="ECO:0007669"/>
    <property type="project" value="UniProtKB-UniRule"/>
</dbReference>
<reference evidence="11 12" key="1">
    <citation type="journal article" date="2011" name="J. Bacteriol.">
        <title>Complete genome of the cellulolytic ruminal bacterium Ruminococcus albus 7.</title>
        <authorList>
            <person name="Suen G."/>
            <person name="Stevenson D.M."/>
            <person name="Bruce D.C."/>
            <person name="Chertkov O."/>
            <person name="Copeland A."/>
            <person name="Cheng J.F."/>
            <person name="Detter C."/>
            <person name="Detter J.C."/>
            <person name="Goodwin L.A."/>
            <person name="Han C.S."/>
            <person name="Hauser L.J."/>
            <person name="Ivanova N.N."/>
            <person name="Kyrpides N.C."/>
            <person name="Land M.L."/>
            <person name="Lapidus A."/>
            <person name="Lucas S."/>
            <person name="Ovchinnikova G."/>
            <person name="Pitluck S."/>
            <person name="Tapia R."/>
            <person name="Woyke T."/>
            <person name="Boyum J."/>
            <person name="Mead D."/>
            <person name="Weimer P.J."/>
        </authorList>
    </citation>
    <scope>NUCLEOTIDE SEQUENCE [LARGE SCALE GENOMIC DNA]</scope>
    <source>
        <strain evidence="12">ATCC 27210 / DSM 20455 / JCM 14654 / NCDO 2250 / 7</strain>
    </source>
</reference>
<evidence type="ECO:0000256" key="8">
    <source>
        <dbReference type="ARBA" id="ARBA00023118"/>
    </source>
</evidence>
<evidence type="ECO:0000256" key="10">
    <source>
        <dbReference type="PIRNR" id="PIRNR032582"/>
    </source>
</evidence>
<dbReference type="HOGENOM" id="CLU_161124_3_1_9"/>
<dbReference type="AlphaFoldDB" id="E6UD55"/>
<dbReference type="EMBL" id="CP002403">
    <property type="protein sequence ID" value="ADU21660.1"/>
    <property type="molecule type" value="Genomic_DNA"/>
</dbReference>
<evidence type="ECO:0000256" key="5">
    <source>
        <dbReference type="ARBA" id="ARBA00022759"/>
    </source>
</evidence>
<accession>E6UD55</accession>
<dbReference type="InterPro" id="IPR021127">
    <property type="entry name" value="CRISPR_associated_Cas2"/>
</dbReference>
<dbReference type="Proteomes" id="UP000006919">
    <property type="component" value="Chromosome"/>
</dbReference>
<dbReference type="RefSeq" id="WP_013497837.1">
    <property type="nucleotide sequence ID" value="NC_014833.1"/>
</dbReference>
<dbReference type="SUPFAM" id="SSF143430">
    <property type="entry name" value="TTP0101/SSO1404-like"/>
    <property type="match status" value="1"/>
</dbReference>
<name>E6UD55_RUMA7</name>
<evidence type="ECO:0000256" key="6">
    <source>
        <dbReference type="ARBA" id="ARBA00022801"/>
    </source>
</evidence>
<protein>
    <recommendedName>
        <fullName evidence="9">CRISPR-associated endoribonuclease Cas2</fullName>
        <ecNumber evidence="9">3.1.-.-</ecNumber>
    </recommendedName>
</protein>
<dbReference type="PIRSF" id="PIRSF032582">
    <property type="entry name" value="Cas2"/>
    <property type="match status" value="1"/>
</dbReference>
<evidence type="ECO:0000256" key="4">
    <source>
        <dbReference type="ARBA" id="ARBA00022723"/>
    </source>
</evidence>
<feature type="binding site" evidence="9">
    <location>
        <position position="8"/>
    </location>
    <ligand>
        <name>Mg(2+)</name>
        <dbReference type="ChEBI" id="CHEBI:18420"/>
        <note>catalytic</note>
    </ligand>
</feature>
<evidence type="ECO:0000256" key="3">
    <source>
        <dbReference type="ARBA" id="ARBA00022722"/>
    </source>
</evidence>
<dbReference type="eggNOG" id="COG1343">
    <property type="taxonomic scope" value="Bacteria"/>
</dbReference>
<dbReference type="STRING" id="697329.Rumal_1135"/>
<dbReference type="GO" id="GO:0046872">
    <property type="term" value="F:metal ion binding"/>
    <property type="evidence" value="ECO:0007669"/>
    <property type="project" value="UniProtKB-UniRule"/>
</dbReference>
<dbReference type="InterPro" id="IPR019199">
    <property type="entry name" value="Virulence_VapD/CRISPR_Cas2"/>
</dbReference>
<keyword evidence="7 9" id="KW-0460">Magnesium</keyword>
<dbReference type="PANTHER" id="PTHR34405">
    <property type="entry name" value="CRISPR-ASSOCIATED ENDORIBONUCLEASE CAS2"/>
    <property type="match status" value="1"/>
</dbReference>
<organism evidence="11 12">
    <name type="scientific">Ruminococcus albus (strain ATCC 27210 / DSM 20455 / JCM 14654 / NCDO 2250 / 7)</name>
    <dbReference type="NCBI Taxonomy" id="697329"/>
    <lineage>
        <taxon>Bacteria</taxon>
        <taxon>Bacillati</taxon>
        <taxon>Bacillota</taxon>
        <taxon>Clostridia</taxon>
        <taxon>Eubacteriales</taxon>
        <taxon>Oscillospiraceae</taxon>
        <taxon>Ruminococcus</taxon>
    </lineage>
</organism>
<comment type="function">
    <text evidence="9">CRISPR (clustered regularly interspaced short palindromic repeat), is an adaptive immune system that provides protection against mobile genetic elements (viruses, transposable elements and conjugative plasmids). CRISPR clusters contain sequences complementary to antecedent mobile elements and target invading nucleic acids. CRISPR clusters are transcribed and processed into CRISPR RNA (crRNA). Functions as a ssRNA-specific endoribonuclease. Involved in the integration of spacer DNA into the CRISPR cassette.</text>
</comment>
<proteinExistence type="inferred from homology"/>
<dbReference type="HAMAP" id="MF_01471">
    <property type="entry name" value="Cas2"/>
    <property type="match status" value="1"/>
</dbReference>
<gene>
    <name evidence="9" type="primary">cas2</name>
    <name evidence="11" type="ordered locus">Rumal_1135</name>
</gene>
<dbReference type="CDD" id="cd09725">
    <property type="entry name" value="Cas2_I_II_III"/>
    <property type="match status" value="1"/>
</dbReference>
<dbReference type="Gene3D" id="3.30.70.240">
    <property type="match status" value="1"/>
</dbReference>
<dbReference type="GO" id="GO:0016787">
    <property type="term" value="F:hydrolase activity"/>
    <property type="evidence" value="ECO:0007669"/>
    <property type="project" value="UniProtKB-KW"/>
</dbReference>
<comment type="cofactor">
    <cofactor evidence="1 9">
        <name>Mg(2+)</name>
        <dbReference type="ChEBI" id="CHEBI:18420"/>
    </cofactor>
</comment>
<dbReference type="GO" id="GO:0004521">
    <property type="term" value="F:RNA endonuclease activity"/>
    <property type="evidence" value="ECO:0007669"/>
    <property type="project" value="UniProtKB-UniRule"/>
</dbReference>
<dbReference type="GO" id="GO:0051607">
    <property type="term" value="P:defense response to virus"/>
    <property type="evidence" value="ECO:0007669"/>
    <property type="project" value="UniProtKB-UniRule"/>
</dbReference>
<evidence type="ECO:0000256" key="9">
    <source>
        <dbReference type="HAMAP-Rule" id="MF_01471"/>
    </source>
</evidence>
<keyword evidence="5 9" id="KW-0255">Endonuclease</keyword>
<evidence type="ECO:0000313" key="11">
    <source>
        <dbReference type="EMBL" id="ADU21660.1"/>
    </source>
</evidence>
<comment type="subunit">
    <text evidence="9">Homodimer, forms a heterotetramer with a Cas1 homodimer.</text>
</comment>
<dbReference type="KEGG" id="ral:Rumal_1135"/>
<keyword evidence="4 9" id="KW-0479">Metal-binding</keyword>
<evidence type="ECO:0000256" key="1">
    <source>
        <dbReference type="ARBA" id="ARBA00001946"/>
    </source>
</evidence>
<dbReference type="EC" id="3.1.-.-" evidence="9"/>
<dbReference type="OrthoDB" id="9798176at2"/>
<comment type="similarity">
    <text evidence="2 9 10">Belongs to the CRISPR-associated endoribonuclease Cas2 protein family.</text>
</comment>
<keyword evidence="3 9" id="KW-0540">Nuclease</keyword>
<evidence type="ECO:0000313" key="12">
    <source>
        <dbReference type="Proteomes" id="UP000006919"/>
    </source>
</evidence>